<feature type="transmembrane region" description="Helical" evidence="14">
    <location>
        <begin position="854"/>
        <end position="873"/>
    </location>
</feature>
<dbReference type="PROSITE" id="PS50067">
    <property type="entry name" value="KINESIN_MOTOR_2"/>
    <property type="match status" value="1"/>
</dbReference>
<dbReference type="InterPro" id="IPR027417">
    <property type="entry name" value="P-loop_NTPase"/>
</dbReference>
<evidence type="ECO:0000256" key="8">
    <source>
        <dbReference type="ARBA" id="ARBA00022989"/>
    </source>
</evidence>
<accession>A0A485LP31</accession>
<keyword evidence="8 14" id="KW-1133">Transmembrane helix</keyword>
<name>A0A485LP31_9STRA</name>
<evidence type="ECO:0000313" key="17">
    <source>
        <dbReference type="EMBL" id="VFU00209.1"/>
    </source>
</evidence>
<feature type="region of interest" description="Disordered" evidence="13">
    <location>
        <begin position="474"/>
        <end position="517"/>
    </location>
</feature>
<comment type="similarity">
    <text evidence="11 12">Belongs to the TRAFAC class myosin-kinesin ATPase superfamily. Kinesin family.</text>
</comment>
<feature type="transmembrane region" description="Helical" evidence="14">
    <location>
        <begin position="571"/>
        <end position="594"/>
    </location>
</feature>
<dbReference type="PROSITE" id="PS00411">
    <property type="entry name" value="KINESIN_MOTOR_1"/>
    <property type="match status" value="1"/>
</dbReference>
<feature type="binding site" evidence="11">
    <location>
        <begin position="144"/>
        <end position="151"/>
    </location>
    <ligand>
        <name>ATP</name>
        <dbReference type="ChEBI" id="CHEBI:30616"/>
    </ligand>
</feature>
<evidence type="ECO:0000313" key="16">
    <source>
        <dbReference type="EMBL" id="KAF0684468.1"/>
    </source>
</evidence>
<dbReference type="PANTHER" id="PTHR47969">
    <property type="entry name" value="CHROMOSOME-ASSOCIATED KINESIN KIF4A-RELATED"/>
    <property type="match status" value="1"/>
</dbReference>
<feature type="transmembrane region" description="Helical" evidence="14">
    <location>
        <begin position="601"/>
        <end position="623"/>
    </location>
</feature>
<protein>
    <recommendedName>
        <fullName evidence="12">Kinesin-like protein</fullName>
    </recommendedName>
</protein>
<evidence type="ECO:0000256" key="14">
    <source>
        <dbReference type="SAM" id="Phobius"/>
    </source>
</evidence>
<dbReference type="InterPro" id="IPR007603">
    <property type="entry name" value="Choline_transptr-like"/>
</dbReference>
<evidence type="ECO:0000256" key="3">
    <source>
        <dbReference type="ARBA" id="ARBA00007168"/>
    </source>
</evidence>
<evidence type="ECO:0000259" key="15">
    <source>
        <dbReference type="PROSITE" id="PS50067"/>
    </source>
</evidence>
<keyword evidence="10 14" id="KW-0472">Membrane</keyword>
<reference evidence="17 18" key="1">
    <citation type="submission" date="2019-03" db="EMBL/GenBank/DDBJ databases">
        <authorList>
            <person name="Gaulin E."/>
            <person name="Dumas B."/>
        </authorList>
    </citation>
    <scope>NUCLEOTIDE SEQUENCE [LARGE SCALE GENOMIC DNA]</scope>
    <source>
        <strain evidence="17">CBS 568.67</strain>
    </source>
</reference>
<reference evidence="16" key="2">
    <citation type="submission" date="2019-06" db="EMBL/GenBank/DDBJ databases">
        <title>Genomics analysis of Aphanomyces spp. identifies a new class of oomycete effector associated with host adaptation.</title>
        <authorList>
            <person name="Gaulin E."/>
        </authorList>
    </citation>
    <scope>NUCLEOTIDE SEQUENCE</scope>
    <source>
        <strain evidence="16">CBS 578.67</strain>
    </source>
</reference>
<dbReference type="SUPFAM" id="SSF52540">
    <property type="entry name" value="P-loop containing nucleoside triphosphate hydrolases"/>
    <property type="match status" value="1"/>
</dbReference>
<dbReference type="OrthoDB" id="105881at2759"/>
<dbReference type="EMBL" id="VJMH01007284">
    <property type="protein sequence ID" value="KAF0684468.1"/>
    <property type="molecule type" value="Genomic_DNA"/>
</dbReference>
<keyword evidence="4" id="KW-0963">Cytoplasm</keyword>
<feature type="transmembrane region" description="Helical" evidence="14">
    <location>
        <begin position="720"/>
        <end position="744"/>
    </location>
</feature>
<evidence type="ECO:0000256" key="9">
    <source>
        <dbReference type="ARBA" id="ARBA00023054"/>
    </source>
</evidence>
<dbReference type="GO" id="GO:0005524">
    <property type="term" value="F:ATP binding"/>
    <property type="evidence" value="ECO:0007669"/>
    <property type="project" value="UniProtKB-UniRule"/>
</dbReference>
<sequence>MITLHSITRKGHTSVGMEGTNGSTPPPTKERRTKSMSQASSLRGLVVEPPPPSPARIQVFVRVRPTLALDDTTHTTMVSMTSTTLRFPTPTSGSSSSAMIQSQAECSFDRIFPPDTTQCEMFASVEPLMADVLQGCNATIFAYGQTGTGKTHTMLGMDDGRDHFAPVTAASPAWGIIPRALCHLVDRHLSEEEDQATRASSTLSCAYVEVYNDKAFDLIADKKRQRPLALRESSDGSGPDIPGLTSHTVQSVADAMAFLKRGRQHRAVRETDMNGQSSRSHAILQVTLREHNTRKAKLNLVDLAGSEKWRPQEGWTRPEIDEMKHINTSLSALGNCIAALTQPGRKHIPFRDSTLTRLLQDSLGGRTRTVVIATINGLATDETIRTIQFADRTRAVMQCATVKPVDMTSHQLHKGVDLTTTCVKVAELTRKLEKLALEQEKQAALSKQYEQKWIEGDHKLHQLKAQLAALTPNSVYGQGGNTPVEGDTPRRIHGSSEHTPLKSPSSSSDVHGARVRRVRSLRRQEPRRCNEVFFAILFIAAISTVVAIAAANVHQASKHHDDATKEWMATVALPCAAVTGLVALLSFGWTMLLFCCPRRLFWVMTTTSIVCVVGVTGLASTVLSRPYKWLPLAIGSALVLWHVTHRVCTRRATALTSTHVQVSRRALWSHPHALVALVFCLCLVTASWTCLWLAATYATLGTTLDLSNPRAWGAFLTLSFVYLWTILVIRHVVFVAMASYVASWWCQKTAAHTPSLYVSAMTTSLGSISFGSFVMLVAAPLQWILAGLLAVARRTCGLATVAAAIKSLAIVDSYAFVYVGLHGRGFISAGHYVRDLFGNMGRWPIIAKSLLFSWVVWWHAISVGLVGALLGWLTTRNTGSINAQIAAAATGCLAGMSMVVVGMAVLQAAVATSLVLFAEDPFFLFHDHEQDHEDIHAKWNERATDQLTQNPRYIKAHIVDV</sequence>
<dbReference type="PANTHER" id="PTHR47969:SF15">
    <property type="entry name" value="CHROMOSOME-ASSOCIATED KINESIN KIF4A-RELATED"/>
    <property type="match status" value="1"/>
</dbReference>
<dbReference type="GO" id="GO:0005875">
    <property type="term" value="C:microtubule associated complex"/>
    <property type="evidence" value="ECO:0007669"/>
    <property type="project" value="TreeGrafter"/>
</dbReference>
<comment type="subcellular location">
    <subcellularLocation>
        <location evidence="2">Cytoplasm</location>
    </subcellularLocation>
    <subcellularLocation>
        <location evidence="1">Membrane</location>
        <topology evidence="1">Multi-pass membrane protein</topology>
    </subcellularLocation>
</comment>
<comment type="similarity">
    <text evidence="3">Belongs to the CTL (choline transporter-like) family.</text>
</comment>
<dbReference type="GO" id="GO:0003777">
    <property type="term" value="F:microtubule motor activity"/>
    <property type="evidence" value="ECO:0007669"/>
    <property type="project" value="InterPro"/>
</dbReference>
<dbReference type="EMBL" id="CAADRA010007310">
    <property type="protein sequence ID" value="VFU00209.1"/>
    <property type="molecule type" value="Genomic_DNA"/>
</dbReference>
<feature type="transmembrane region" description="Helical" evidence="14">
    <location>
        <begin position="532"/>
        <end position="551"/>
    </location>
</feature>
<evidence type="ECO:0000256" key="11">
    <source>
        <dbReference type="PROSITE-ProRule" id="PRU00283"/>
    </source>
</evidence>
<organism evidence="17 18">
    <name type="scientific">Aphanomyces stellatus</name>
    <dbReference type="NCBI Taxonomy" id="120398"/>
    <lineage>
        <taxon>Eukaryota</taxon>
        <taxon>Sar</taxon>
        <taxon>Stramenopiles</taxon>
        <taxon>Oomycota</taxon>
        <taxon>Saprolegniomycetes</taxon>
        <taxon>Saprolegniales</taxon>
        <taxon>Verrucalvaceae</taxon>
        <taxon>Aphanomyces</taxon>
    </lineage>
</organism>
<dbReference type="SMART" id="SM00129">
    <property type="entry name" value="KISc"/>
    <property type="match status" value="1"/>
</dbReference>
<feature type="transmembrane region" description="Helical" evidence="14">
    <location>
        <begin position="885"/>
        <end position="918"/>
    </location>
</feature>
<evidence type="ECO:0000256" key="13">
    <source>
        <dbReference type="SAM" id="MobiDB-lite"/>
    </source>
</evidence>
<evidence type="ECO:0000256" key="12">
    <source>
        <dbReference type="RuleBase" id="RU000394"/>
    </source>
</evidence>
<dbReference type="GO" id="GO:0022857">
    <property type="term" value="F:transmembrane transporter activity"/>
    <property type="evidence" value="ECO:0007669"/>
    <property type="project" value="InterPro"/>
</dbReference>
<keyword evidence="9" id="KW-0175">Coiled coil</keyword>
<dbReference type="Proteomes" id="UP000332933">
    <property type="component" value="Unassembled WGS sequence"/>
</dbReference>
<dbReference type="GO" id="GO:0005874">
    <property type="term" value="C:microtubule"/>
    <property type="evidence" value="ECO:0007669"/>
    <property type="project" value="UniProtKB-KW"/>
</dbReference>
<dbReference type="PRINTS" id="PR00380">
    <property type="entry name" value="KINESINHEAVY"/>
</dbReference>
<gene>
    <name evidence="17" type="primary">Aste57867_23564</name>
    <name evidence="16" type="ORF">As57867_023493</name>
    <name evidence="17" type="ORF">ASTE57867_23564</name>
</gene>
<keyword evidence="18" id="KW-1185">Reference proteome</keyword>
<dbReference type="CDD" id="cd00106">
    <property type="entry name" value="KISc"/>
    <property type="match status" value="1"/>
</dbReference>
<evidence type="ECO:0000256" key="7">
    <source>
        <dbReference type="ARBA" id="ARBA00022840"/>
    </source>
</evidence>
<dbReference type="InterPro" id="IPR027640">
    <property type="entry name" value="Kinesin-like_fam"/>
</dbReference>
<evidence type="ECO:0000256" key="4">
    <source>
        <dbReference type="ARBA" id="ARBA00022490"/>
    </source>
</evidence>
<evidence type="ECO:0000256" key="2">
    <source>
        <dbReference type="ARBA" id="ARBA00004496"/>
    </source>
</evidence>
<evidence type="ECO:0000256" key="1">
    <source>
        <dbReference type="ARBA" id="ARBA00004141"/>
    </source>
</evidence>
<dbReference type="GO" id="GO:0007052">
    <property type="term" value="P:mitotic spindle organization"/>
    <property type="evidence" value="ECO:0007669"/>
    <property type="project" value="TreeGrafter"/>
</dbReference>
<dbReference type="InterPro" id="IPR001752">
    <property type="entry name" value="Kinesin_motor_dom"/>
</dbReference>
<dbReference type="InterPro" id="IPR036961">
    <property type="entry name" value="Kinesin_motor_dom_sf"/>
</dbReference>
<dbReference type="InterPro" id="IPR019821">
    <property type="entry name" value="Kinesin_motor_CS"/>
</dbReference>
<dbReference type="GO" id="GO:0016020">
    <property type="term" value="C:membrane"/>
    <property type="evidence" value="ECO:0007669"/>
    <property type="project" value="UniProtKB-SubCell"/>
</dbReference>
<keyword evidence="6 11" id="KW-0547">Nucleotide-binding</keyword>
<keyword evidence="11 12" id="KW-0505">Motor protein</keyword>
<keyword evidence="5 14" id="KW-0812">Transmembrane</keyword>
<dbReference type="Pfam" id="PF00225">
    <property type="entry name" value="Kinesin"/>
    <property type="match status" value="1"/>
</dbReference>
<evidence type="ECO:0000256" key="6">
    <source>
        <dbReference type="ARBA" id="ARBA00022741"/>
    </source>
</evidence>
<dbReference type="GO" id="GO:0007018">
    <property type="term" value="P:microtubule-based movement"/>
    <property type="evidence" value="ECO:0007669"/>
    <property type="project" value="InterPro"/>
</dbReference>
<dbReference type="GO" id="GO:0051231">
    <property type="term" value="P:spindle elongation"/>
    <property type="evidence" value="ECO:0007669"/>
    <property type="project" value="TreeGrafter"/>
</dbReference>
<evidence type="ECO:0000256" key="5">
    <source>
        <dbReference type="ARBA" id="ARBA00022692"/>
    </source>
</evidence>
<keyword evidence="12" id="KW-0493">Microtubule</keyword>
<evidence type="ECO:0000256" key="10">
    <source>
        <dbReference type="ARBA" id="ARBA00023136"/>
    </source>
</evidence>
<feature type="domain" description="Kinesin motor" evidence="15">
    <location>
        <begin position="56"/>
        <end position="396"/>
    </location>
</feature>
<evidence type="ECO:0000313" key="18">
    <source>
        <dbReference type="Proteomes" id="UP000332933"/>
    </source>
</evidence>
<feature type="compositionally biased region" description="Basic and acidic residues" evidence="13">
    <location>
        <begin position="487"/>
        <end position="500"/>
    </location>
</feature>
<dbReference type="GO" id="GO:0005737">
    <property type="term" value="C:cytoplasm"/>
    <property type="evidence" value="ECO:0007669"/>
    <property type="project" value="UniProtKB-SubCell"/>
</dbReference>
<proteinExistence type="inferred from homology"/>
<feature type="region of interest" description="Disordered" evidence="13">
    <location>
        <begin position="1"/>
        <end position="51"/>
    </location>
</feature>
<keyword evidence="7 11" id="KW-0067">ATP-binding</keyword>
<dbReference type="Pfam" id="PF04515">
    <property type="entry name" value="Choline_transpo"/>
    <property type="match status" value="1"/>
</dbReference>
<feature type="transmembrane region" description="Helical" evidence="14">
    <location>
        <begin position="673"/>
        <end position="700"/>
    </location>
</feature>
<dbReference type="GO" id="GO:0008017">
    <property type="term" value="F:microtubule binding"/>
    <property type="evidence" value="ECO:0007669"/>
    <property type="project" value="InterPro"/>
</dbReference>
<dbReference type="AlphaFoldDB" id="A0A485LP31"/>
<dbReference type="Gene3D" id="3.40.850.10">
    <property type="entry name" value="Kinesin motor domain"/>
    <property type="match status" value="1"/>
</dbReference>